<accession>A0A7K1YGJ3</accession>
<dbReference type="PANTHER" id="PTHR46682:SF1">
    <property type="entry name" value="ADHESION G-PROTEIN COUPLED RECEPTOR V1"/>
    <property type="match status" value="1"/>
</dbReference>
<keyword evidence="1" id="KW-0732">Signal</keyword>
<feature type="non-terminal residue" evidence="5">
    <location>
        <position position="1"/>
    </location>
</feature>
<feature type="non-terminal residue" evidence="5">
    <location>
        <position position="743"/>
    </location>
</feature>
<organism evidence="5 6">
    <name type="scientific">Hufsiella arboris</name>
    <dbReference type="NCBI Taxonomy" id="2695275"/>
    <lineage>
        <taxon>Bacteria</taxon>
        <taxon>Pseudomonadati</taxon>
        <taxon>Bacteroidota</taxon>
        <taxon>Sphingobacteriia</taxon>
        <taxon>Sphingobacteriales</taxon>
        <taxon>Sphingobacteriaceae</taxon>
        <taxon>Hufsiella</taxon>
    </lineage>
</organism>
<protein>
    <submittedName>
        <fullName evidence="5">DUF11 domain-containing protein</fullName>
    </submittedName>
</protein>
<dbReference type="InterPro" id="IPR013783">
    <property type="entry name" value="Ig-like_fold"/>
</dbReference>
<keyword evidence="2" id="KW-0677">Repeat</keyword>
<comment type="caution">
    <text evidence="5">The sequence shown here is derived from an EMBL/GenBank/DDBJ whole genome shotgun (WGS) entry which is preliminary data.</text>
</comment>
<evidence type="ECO:0000313" key="5">
    <source>
        <dbReference type="EMBL" id="MXV53348.1"/>
    </source>
</evidence>
<keyword evidence="3" id="KW-0106">Calcium</keyword>
<dbReference type="Gene3D" id="2.60.40.10">
    <property type="entry name" value="Immunoglobulins"/>
    <property type="match status" value="1"/>
</dbReference>
<evidence type="ECO:0000256" key="3">
    <source>
        <dbReference type="ARBA" id="ARBA00022837"/>
    </source>
</evidence>
<dbReference type="Pfam" id="PF01345">
    <property type="entry name" value="DUF11"/>
    <property type="match status" value="1"/>
</dbReference>
<dbReference type="InterPro" id="IPR044023">
    <property type="entry name" value="Ig_7"/>
</dbReference>
<evidence type="ECO:0000259" key="4">
    <source>
        <dbReference type="SMART" id="SM00237"/>
    </source>
</evidence>
<dbReference type="EMBL" id="WVHT01000030">
    <property type="protein sequence ID" value="MXV53348.1"/>
    <property type="molecule type" value="Genomic_DNA"/>
</dbReference>
<sequence>DVTVNALPTATITGTTVVCVGSSAPSIIFAGANGTAPYTFTYTINGGSNQTVITSSGNSVTVTQPTTTSGTYNYALVSVKDASSTSCSQAQSGNATITVNPVTAITVQPAASTTYCINTTASALSVTATGTGTLTYQWYSNSANNTTSGTAVSGATSPTYTPSTTTDGTTYYYVIVSSASCGSATSSTAAVVVNPNATITLTSSASTSNQTVFVNGVIVNITYATANAATAVVTGLPPGVSYNYNAGVLTISGNPTNTGTFTYTASATGGCTTPTATGTITVNPQTDLSIVKTSNVSNPNVGSTVVFTLTASNAGPSVATNVKVNDALPAGYSFVNASPSAAYSSGVWTIGSLANGANATLTITAVVNPTGSYTNTATISGTENDPVSSNNSSSVTPTPGATIVSIVAGGDASEPSTNSKFTIKLSAPVSNPTTVNYTVSGTATNGTDYQSITNSVTIPAGLISYDVDVKVIDDNILEPTETVAITLASAGNGVVVSSTNPSASLNILDNDAASVAINSVTVNENAGPTLFTVTLTGNVQNSFTINYSTADGSATSGSDYTATSGVITFPAGSVSGATQTISVSIINDLLSEPTESFAVNLGGATGGVTISTANGTGTINDDDVVATVTAGTNGNETGPVNGTFAVTLSHASSQATTLTYTLGGTATEGSDYTAIATKTVTIAAGATTATITIPTLNDTIVEGMETVVATLTASSNPLVKYSPASASIDITDNDVSVVTVAAT</sequence>
<reference evidence="5 6" key="1">
    <citation type="submission" date="2019-11" db="EMBL/GenBank/DDBJ databases">
        <title>Pedobacter sp. HMF7647 Genome sequencing and assembly.</title>
        <authorList>
            <person name="Kang H."/>
            <person name="Kim H."/>
            <person name="Joh K."/>
        </authorList>
    </citation>
    <scope>NUCLEOTIDE SEQUENCE [LARGE SCALE GENOMIC DNA]</scope>
    <source>
        <strain evidence="5 6">HMF7647</strain>
    </source>
</reference>
<dbReference type="InterPro" id="IPR003644">
    <property type="entry name" value="Calx_beta"/>
</dbReference>
<dbReference type="SMART" id="SM00237">
    <property type="entry name" value="Calx_beta"/>
    <property type="match status" value="3"/>
</dbReference>
<dbReference type="InterPro" id="IPR026919">
    <property type="entry name" value="ADGRV1"/>
</dbReference>
<dbReference type="InterPro" id="IPR001434">
    <property type="entry name" value="OmcB-like_DUF11"/>
</dbReference>
<dbReference type="Gene3D" id="2.60.40.2030">
    <property type="match status" value="3"/>
</dbReference>
<feature type="domain" description="Calx-beta" evidence="4">
    <location>
        <begin position="391"/>
        <end position="488"/>
    </location>
</feature>
<dbReference type="GO" id="GO:0016020">
    <property type="term" value="C:membrane"/>
    <property type="evidence" value="ECO:0007669"/>
    <property type="project" value="InterPro"/>
</dbReference>
<dbReference type="AlphaFoldDB" id="A0A7K1YGJ3"/>
<dbReference type="RefSeq" id="WP_160846527.1">
    <property type="nucleotide sequence ID" value="NZ_WVHT01000030.1"/>
</dbReference>
<feature type="domain" description="Calx-beta" evidence="4">
    <location>
        <begin position="503"/>
        <end position="602"/>
    </location>
</feature>
<dbReference type="SUPFAM" id="SSF141072">
    <property type="entry name" value="CalX-like"/>
    <property type="match status" value="3"/>
</dbReference>
<gene>
    <name evidence="5" type="ORF">GS399_20505</name>
</gene>
<evidence type="ECO:0000256" key="1">
    <source>
        <dbReference type="ARBA" id="ARBA00022729"/>
    </source>
</evidence>
<dbReference type="Gene3D" id="2.60.40.2700">
    <property type="match status" value="1"/>
</dbReference>
<dbReference type="Gene3D" id="2.60.40.1170">
    <property type="entry name" value="Mu homology domain, subdomain B"/>
    <property type="match status" value="1"/>
</dbReference>
<dbReference type="InterPro" id="IPR038081">
    <property type="entry name" value="CalX-like_sf"/>
</dbReference>
<dbReference type="PANTHER" id="PTHR46682">
    <property type="entry name" value="ADHESION G-PROTEIN COUPLED RECEPTOR V1"/>
    <property type="match status" value="1"/>
</dbReference>
<dbReference type="Pfam" id="PF03160">
    <property type="entry name" value="Calx-beta"/>
    <property type="match status" value="3"/>
</dbReference>
<dbReference type="Proteomes" id="UP000466586">
    <property type="component" value="Unassembled WGS sequence"/>
</dbReference>
<dbReference type="GO" id="GO:0004930">
    <property type="term" value="F:G protein-coupled receptor activity"/>
    <property type="evidence" value="ECO:0007669"/>
    <property type="project" value="InterPro"/>
</dbReference>
<evidence type="ECO:0000256" key="2">
    <source>
        <dbReference type="ARBA" id="ARBA00022737"/>
    </source>
</evidence>
<name>A0A7K1YGJ3_9SPHI</name>
<dbReference type="Pfam" id="PF19081">
    <property type="entry name" value="Ig_7"/>
    <property type="match status" value="1"/>
</dbReference>
<feature type="domain" description="Calx-beta" evidence="4">
    <location>
        <begin position="615"/>
        <end position="712"/>
    </location>
</feature>
<proteinExistence type="predicted"/>
<evidence type="ECO:0000313" key="6">
    <source>
        <dbReference type="Proteomes" id="UP000466586"/>
    </source>
</evidence>
<keyword evidence="6" id="KW-1185">Reference proteome</keyword>